<dbReference type="PROSITE" id="PS50011">
    <property type="entry name" value="PROTEIN_KINASE_DOM"/>
    <property type="match status" value="1"/>
</dbReference>
<comment type="caution">
    <text evidence="2">The sequence shown here is derived from an EMBL/GenBank/DDBJ whole genome shotgun (WGS) entry which is preliminary data.</text>
</comment>
<protein>
    <recommendedName>
        <fullName evidence="1">Protein kinase domain-containing protein</fullName>
    </recommendedName>
</protein>
<evidence type="ECO:0000313" key="3">
    <source>
        <dbReference type="Proteomes" id="UP000709295"/>
    </source>
</evidence>
<dbReference type="InterPro" id="IPR053235">
    <property type="entry name" value="Ser_Thr_kinase"/>
</dbReference>
<dbReference type="Proteomes" id="UP000709295">
    <property type="component" value="Unassembled WGS sequence"/>
</dbReference>
<sequence length="246" mass="27034">MTTPSDGEVIFKHEADIWSRLNHPHVIALFGACHVGQPFFVCEYTAKGTLIDFLNTFDEMAWKKLYEAALGLEFLHERGVVHADLKGDNILIGEDGRAKLTDFGLSAVVSDGANSSGSPIGALRWKAPECMGASGQPATFASDIFSLGMCIIEAVTGTFPWGRELPDAAVSFHVRRGRLPPSSSAFSSNQWRLIQRMCSLHPQDRPGIRFVVRALRLASEHQILQEFVRKLRPKKLGPGSEEDATS</sequence>
<dbReference type="GO" id="GO:0005737">
    <property type="term" value="C:cytoplasm"/>
    <property type="evidence" value="ECO:0007669"/>
    <property type="project" value="TreeGrafter"/>
</dbReference>
<dbReference type="AlphaFoldDB" id="A0A8J5LZI6"/>
<dbReference type="SMART" id="SM00220">
    <property type="entry name" value="S_TKc"/>
    <property type="match status" value="1"/>
</dbReference>
<organism evidence="2 3">
    <name type="scientific">Phytophthora aleatoria</name>
    <dbReference type="NCBI Taxonomy" id="2496075"/>
    <lineage>
        <taxon>Eukaryota</taxon>
        <taxon>Sar</taxon>
        <taxon>Stramenopiles</taxon>
        <taxon>Oomycota</taxon>
        <taxon>Peronosporomycetes</taxon>
        <taxon>Peronosporales</taxon>
        <taxon>Peronosporaceae</taxon>
        <taxon>Phytophthora</taxon>
    </lineage>
</organism>
<dbReference type="PANTHER" id="PTHR24361">
    <property type="entry name" value="MITOGEN-ACTIVATED KINASE KINASE KINASE"/>
    <property type="match status" value="1"/>
</dbReference>
<dbReference type="InterPro" id="IPR008271">
    <property type="entry name" value="Ser/Thr_kinase_AS"/>
</dbReference>
<evidence type="ECO:0000259" key="1">
    <source>
        <dbReference type="PROSITE" id="PS50011"/>
    </source>
</evidence>
<gene>
    <name evidence="2" type="ORF">JG688_00015503</name>
</gene>
<dbReference type="Pfam" id="PF00069">
    <property type="entry name" value="Pkinase"/>
    <property type="match status" value="1"/>
</dbReference>
<feature type="domain" description="Protein kinase" evidence="1">
    <location>
        <begin position="1"/>
        <end position="224"/>
    </location>
</feature>
<reference evidence="2" key="1">
    <citation type="submission" date="2021-01" db="EMBL/GenBank/DDBJ databases">
        <title>Phytophthora aleatoria, a newly-described species from Pinus radiata is distinct from Phytophthora cactorum isolates based on comparative genomics.</title>
        <authorList>
            <person name="Mcdougal R."/>
            <person name="Panda P."/>
            <person name="Williams N."/>
            <person name="Studholme D.J."/>
        </authorList>
    </citation>
    <scope>NUCLEOTIDE SEQUENCE</scope>
    <source>
        <strain evidence="2">NZFS 4037</strain>
    </source>
</reference>
<evidence type="ECO:0000313" key="2">
    <source>
        <dbReference type="EMBL" id="KAG6947684.1"/>
    </source>
</evidence>
<dbReference type="GO" id="GO:0005524">
    <property type="term" value="F:ATP binding"/>
    <property type="evidence" value="ECO:0007669"/>
    <property type="project" value="InterPro"/>
</dbReference>
<dbReference type="PROSITE" id="PS00108">
    <property type="entry name" value="PROTEIN_KINASE_ST"/>
    <property type="match status" value="1"/>
</dbReference>
<dbReference type="EMBL" id="JAENGY010001673">
    <property type="protein sequence ID" value="KAG6947684.1"/>
    <property type="molecule type" value="Genomic_DNA"/>
</dbReference>
<name>A0A8J5LZI6_9STRA</name>
<dbReference type="GO" id="GO:0004674">
    <property type="term" value="F:protein serine/threonine kinase activity"/>
    <property type="evidence" value="ECO:0007669"/>
    <property type="project" value="TreeGrafter"/>
</dbReference>
<keyword evidence="3" id="KW-1185">Reference proteome</keyword>
<proteinExistence type="predicted"/>
<accession>A0A8J5LZI6</accession>
<dbReference type="InterPro" id="IPR000719">
    <property type="entry name" value="Prot_kinase_dom"/>
</dbReference>
<dbReference type="PIRSF" id="PIRSF000654">
    <property type="entry name" value="Integrin-linked_kinase"/>
    <property type="match status" value="1"/>
</dbReference>